<dbReference type="SUPFAM" id="SSF47823">
    <property type="entry name" value="lambda integrase-like, N-terminal domain"/>
    <property type="match status" value="1"/>
</dbReference>
<evidence type="ECO:0000256" key="3">
    <source>
        <dbReference type="ARBA" id="ARBA00015804"/>
    </source>
</evidence>
<dbReference type="InterPro" id="IPR023009">
    <property type="entry name" value="Tyrosine_recombinase_XerC/XerD"/>
</dbReference>
<keyword evidence="9 11" id="KW-0233">DNA recombination</keyword>
<organism evidence="14 15">
    <name type="scientific">Vibrio ziniensis</name>
    <dbReference type="NCBI Taxonomy" id="2711221"/>
    <lineage>
        <taxon>Bacteria</taxon>
        <taxon>Pseudomonadati</taxon>
        <taxon>Pseudomonadota</taxon>
        <taxon>Gammaproteobacteria</taxon>
        <taxon>Vibrionales</taxon>
        <taxon>Vibrionaceae</taxon>
        <taxon>Vibrio</taxon>
    </lineage>
</organism>
<dbReference type="InterPro" id="IPR004107">
    <property type="entry name" value="Integrase_SAM-like_N"/>
</dbReference>
<dbReference type="InterPro" id="IPR010998">
    <property type="entry name" value="Integrase_recombinase_N"/>
</dbReference>
<dbReference type="GO" id="GO:0051301">
    <property type="term" value="P:cell division"/>
    <property type="evidence" value="ECO:0007669"/>
    <property type="project" value="UniProtKB-UniRule"/>
</dbReference>
<dbReference type="EMBL" id="CP049331">
    <property type="protein sequence ID" value="QIH43047.1"/>
    <property type="molecule type" value="Genomic_DNA"/>
</dbReference>
<dbReference type="Gene3D" id="1.10.443.10">
    <property type="entry name" value="Intergrase catalytic core"/>
    <property type="match status" value="1"/>
</dbReference>
<feature type="active site" evidence="11">
    <location>
        <position position="264"/>
    </location>
</feature>
<evidence type="ECO:0000256" key="10">
    <source>
        <dbReference type="ARBA" id="ARBA00023306"/>
    </source>
</evidence>
<dbReference type="HAMAP" id="MF_01808">
    <property type="entry name" value="Recomb_XerC_XerD"/>
    <property type="match status" value="1"/>
</dbReference>
<evidence type="ECO:0000313" key="14">
    <source>
        <dbReference type="EMBL" id="QIH43047.1"/>
    </source>
</evidence>
<keyword evidence="7 11" id="KW-0229">DNA integration</keyword>
<dbReference type="RefSeq" id="WP_165312591.1">
    <property type="nucleotide sequence ID" value="NZ_CP049331.1"/>
</dbReference>
<proteinExistence type="inferred from homology"/>
<evidence type="ECO:0000256" key="9">
    <source>
        <dbReference type="ARBA" id="ARBA00023172"/>
    </source>
</evidence>
<feature type="active site" evidence="11">
    <location>
        <position position="192"/>
    </location>
</feature>
<dbReference type="GO" id="GO:0006313">
    <property type="term" value="P:DNA transposition"/>
    <property type="evidence" value="ECO:0007669"/>
    <property type="project" value="UniProtKB-UniRule"/>
</dbReference>
<evidence type="ECO:0000256" key="2">
    <source>
        <dbReference type="ARBA" id="ARBA00006657"/>
    </source>
</evidence>
<dbReference type="PROSITE" id="PS51898">
    <property type="entry name" value="TYR_RECOMBINASE"/>
    <property type="match status" value="1"/>
</dbReference>
<dbReference type="InterPro" id="IPR013762">
    <property type="entry name" value="Integrase-like_cat_sf"/>
</dbReference>
<keyword evidence="6 11" id="KW-0159">Chromosome partition</keyword>
<dbReference type="SUPFAM" id="SSF56349">
    <property type="entry name" value="DNA breaking-rejoining enzymes"/>
    <property type="match status" value="1"/>
</dbReference>
<keyword evidence="15" id="KW-1185">Reference proteome</keyword>
<evidence type="ECO:0000313" key="15">
    <source>
        <dbReference type="Proteomes" id="UP000503003"/>
    </source>
</evidence>
<dbReference type="KEGG" id="vzi:G5S32_14320"/>
<dbReference type="InterPro" id="IPR011931">
    <property type="entry name" value="Recomb_XerC"/>
</dbReference>
<comment type="function">
    <text evidence="11">Site-specific tyrosine recombinase, which acts by catalyzing the cutting and rejoining of the recombining DNA molecules. The XerC-XerD complex is essential to convert dimers of the bacterial chromosome into monomers to permit their segregation at cell division. It also contributes to the segregational stability of plasmids.</text>
</comment>
<protein>
    <recommendedName>
        <fullName evidence="3 11">Tyrosine recombinase XerC</fullName>
    </recommendedName>
</protein>
<keyword evidence="8 11" id="KW-0238">DNA-binding</keyword>
<feature type="domain" description="Core-binding (CB)" evidence="13">
    <location>
        <begin position="22"/>
        <end position="108"/>
    </location>
</feature>
<evidence type="ECO:0000256" key="11">
    <source>
        <dbReference type="HAMAP-Rule" id="MF_01808"/>
    </source>
</evidence>
<dbReference type="InterPro" id="IPR044068">
    <property type="entry name" value="CB"/>
</dbReference>
<comment type="similarity">
    <text evidence="2 11">Belongs to the 'phage' integrase family. XerC subfamily.</text>
</comment>
<dbReference type="GO" id="GO:0009037">
    <property type="term" value="F:tyrosine-based site-specific recombinase activity"/>
    <property type="evidence" value="ECO:0007669"/>
    <property type="project" value="UniProtKB-UniRule"/>
</dbReference>
<dbReference type="CDD" id="cd00798">
    <property type="entry name" value="INT_XerDC_C"/>
    <property type="match status" value="1"/>
</dbReference>
<evidence type="ECO:0000259" key="13">
    <source>
        <dbReference type="PROSITE" id="PS51900"/>
    </source>
</evidence>
<keyword evidence="5 11" id="KW-0132">Cell division</keyword>
<dbReference type="PANTHER" id="PTHR30349">
    <property type="entry name" value="PHAGE INTEGRASE-RELATED"/>
    <property type="match status" value="1"/>
</dbReference>
<dbReference type="GO" id="GO:0005737">
    <property type="term" value="C:cytoplasm"/>
    <property type="evidence" value="ECO:0007669"/>
    <property type="project" value="UniProtKB-SubCell"/>
</dbReference>
<dbReference type="NCBIfam" id="TIGR02224">
    <property type="entry name" value="recomb_XerC"/>
    <property type="match status" value="1"/>
</dbReference>
<dbReference type="InterPro" id="IPR050090">
    <property type="entry name" value="Tyrosine_recombinase_XerCD"/>
</dbReference>
<evidence type="ECO:0000256" key="7">
    <source>
        <dbReference type="ARBA" id="ARBA00022908"/>
    </source>
</evidence>
<keyword evidence="10 11" id="KW-0131">Cell cycle</keyword>
<evidence type="ECO:0000259" key="12">
    <source>
        <dbReference type="PROSITE" id="PS51898"/>
    </source>
</evidence>
<dbReference type="AlphaFoldDB" id="A0A6G7CLP2"/>
<dbReference type="PANTHER" id="PTHR30349:SF81">
    <property type="entry name" value="TYROSINE RECOMBINASE XERC"/>
    <property type="match status" value="1"/>
</dbReference>
<evidence type="ECO:0000256" key="8">
    <source>
        <dbReference type="ARBA" id="ARBA00023125"/>
    </source>
</evidence>
<feature type="active site" evidence="11">
    <location>
        <position position="168"/>
    </location>
</feature>
<dbReference type="GO" id="GO:0007059">
    <property type="term" value="P:chromosome segregation"/>
    <property type="evidence" value="ECO:0007669"/>
    <property type="project" value="UniProtKB-UniRule"/>
</dbReference>
<dbReference type="Proteomes" id="UP000503003">
    <property type="component" value="Chromosome 1"/>
</dbReference>
<keyword evidence="4 11" id="KW-0963">Cytoplasm</keyword>
<name>A0A6G7CLP2_9VIBR</name>
<comment type="subunit">
    <text evidence="11">Forms a cyclic heterotetrameric complex composed of two molecules of XerC and two molecules of XerD.</text>
</comment>
<dbReference type="Gene3D" id="1.10.150.130">
    <property type="match status" value="1"/>
</dbReference>
<dbReference type="Pfam" id="PF00589">
    <property type="entry name" value="Phage_integrase"/>
    <property type="match status" value="1"/>
</dbReference>
<evidence type="ECO:0000256" key="4">
    <source>
        <dbReference type="ARBA" id="ARBA00022490"/>
    </source>
</evidence>
<feature type="domain" description="Tyr recombinase" evidence="12">
    <location>
        <begin position="129"/>
        <end position="309"/>
    </location>
</feature>
<dbReference type="Pfam" id="PF02899">
    <property type="entry name" value="Phage_int_SAM_1"/>
    <property type="match status" value="1"/>
</dbReference>
<feature type="active site" description="O-(3'-phospho-DNA)-tyrosine intermediate" evidence="11">
    <location>
        <position position="296"/>
    </location>
</feature>
<dbReference type="InterPro" id="IPR011010">
    <property type="entry name" value="DNA_brk_join_enz"/>
</dbReference>
<dbReference type="InterPro" id="IPR002104">
    <property type="entry name" value="Integrase_catalytic"/>
</dbReference>
<sequence>MSESVPHLSTNAHLSTNLHLTTNFAEPLQRFYEYLRSEKGLSLYTQRNYKQQLETMGLYLMSVGVDGWVNVDAGWVRQLASKGMRSGMKESSIATRLSSLRSFFDFLILRGEMSANPAKGVSAPRKKRPLPKNLDVDEMAQLLEVNEDDPLSIRDRAIMELMYGSGLRLAELVSIDVKDVNFSAGEIRVVGKGDKERVAPFSGMAKEWLNNWLKIRSQMANSDEKGLFVSKLGVRISHRSVQKRMAEWGQKQAVPSHISPHKLRHSFATHVLESSNNLRAVQELLGHENISTTQIYTHLDFQHLAQVYDQAHPRAHKRKQNTDKE</sequence>
<evidence type="ECO:0000256" key="1">
    <source>
        <dbReference type="ARBA" id="ARBA00004496"/>
    </source>
</evidence>
<evidence type="ECO:0000256" key="5">
    <source>
        <dbReference type="ARBA" id="ARBA00022618"/>
    </source>
</evidence>
<feature type="active site" evidence="11">
    <location>
        <position position="287"/>
    </location>
</feature>
<feature type="active site" evidence="11">
    <location>
        <position position="261"/>
    </location>
</feature>
<reference evidence="14 15" key="1">
    <citation type="submission" date="2020-02" db="EMBL/GenBank/DDBJ databases">
        <title>A complete genome of a marine bacterium Vibrio sp. ZWAL4003 isolated from the mangrove sediment with the ability to degrade polysaccharides.</title>
        <authorList>
            <person name="Wu J."/>
            <person name="Qu W."/>
            <person name="Zeng R."/>
        </authorList>
    </citation>
    <scope>NUCLEOTIDE SEQUENCE [LARGE SCALE GENOMIC DNA]</scope>
    <source>
        <strain evidence="14 15">ZWAL4003</strain>
    </source>
</reference>
<comment type="subcellular location">
    <subcellularLocation>
        <location evidence="1 11">Cytoplasm</location>
    </subcellularLocation>
</comment>
<accession>A0A6G7CLP2</accession>
<gene>
    <name evidence="11 14" type="primary">xerC</name>
    <name evidence="14" type="ORF">G5S32_14320</name>
</gene>
<dbReference type="PROSITE" id="PS51900">
    <property type="entry name" value="CB"/>
    <property type="match status" value="1"/>
</dbReference>
<evidence type="ECO:0000256" key="6">
    <source>
        <dbReference type="ARBA" id="ARBA00022829"/>
    </source>
</evidence>
<dbReference type="GO" id="GO:0003677">
    <property type="term" value="F:DNA binding"/>
    <property type="evidence" value="ECO:0007669"/>
    <property type="project" value="UniProtKB-UniRule"/>
</dbReference>